<protein>
    <submittedName>
        <fullName evidence="1">Uncharacterized protein</fullName>
    </submittedName>
</protein>
<dbReference type="AlphaFoldDB" id="A0A8W8MI55"/>
<keyword evidence="2" id="KW-1185">Reference proteome</keyword>
<accession>A0A8W8MI55</accession>
<organism evidence="1 2">
    <name type="scientific">Magallana gigas</name>
    <name type="common">Pacific oyster</name>
    <name type="synonym">Crassostrea gigas</name>
    <dbReference type="NCBI Taxonomy" id="29159"/>
    <lineage>
        <taxon>Eukaryota</taxon>
        <taxon>Metazoa</taxon>
        <taxon>Spiralia</taxon>
        <taxon>Lophotrochozoa</taxon>
        <taxon>Mollusca</taxon>
        <taxon>Bivalvia</taxon>
        <taxon>Autobranchia</taxon>
        <taxon>Pteriomorphia</taxon>
        <taxon>Ostreida</taxon>
        <taxon>Ostreoidea</taxon>
        <taxon>Ostreidae</taxon>
        <taxon>Magallana</taxon>
    </lineage>
</organism>
<evidence type="ECO:0000313" key="2">
    <source>
        <dbReference type="Proteomes" id="UP000005408"/>
    </source>
</evidence>
<sequence length="186" mass="21335">MYQKRISSHSRNLPGFEEEWLQIGRDFSVIFDSGNSLVHQSQAIDGSKKRQLSEAEDSLIISRRKLARQSEEFSQQRSQEDPQIMKLRQENPNKYEALEKRTISKSTLVTPKYSPASPGYIPPFPAQFLPTPDCNLLPLSTTSESAQYPLKKELNALVELVNSVRVDLLQTSMLVNYISDYLKNWK</sequence>
<name>A0A8W8MI55_MAGGI</name>
<dbReference type="Proteomes" id="UP000005408">
    <property type="component" value="Unassembled WGS sequence"/>
</dbReference>
<evidence type="ECO:0000313" key="1">
    <source>
        <dbReference type="EnsemblMetazoa" id="G33189.1:cds"/>
    </source>
</evidence>
<dbReference type="EnsemblMetazoa" id="G33189.1">
    <property type="protein sequence ID" value="G33189.1:cds"/>
    <property type="gene ID" value="G33189"/>
</dbReference>
<reference evidence="1" key="1">
    <citation type="submission" date="2022-08" db="UniProtKB">
        <authorList>
            <consortium name="EnsemblMetazoa"/>
        </authorList>
    </citation>
    <scope>IDENTIFICATION</scope>
    <source>
        <strain evidence="1">05x7-T-G4-1.051#20</strain>
    </source>
</reference>
<proteinExistence type="predicted"/>